<feature type="domain" description="Amidase" evidence="1">
    <location>
        <begin position="26"/>
        <end position="449"/>
    </location>
</feature>
<evidence type="ECO:0000259" key="1">
    <source>
        <dbReference type="Pfam" id="PF01425"/>
    </source>
</evidence>
<dbReference type="PANTHER" id="PTHR11895:SF176">
    <property type="entry name" value="AMIDASE AMID-RELATED"/>
    <property type="match status" value="1"/>
</dbReference>
<dbReference type="Proteomes" id="UP001238805">
    <property type="component" value="Chromosome"/>
</dbReference>
<proteinExistence type="predicted"/>
<dbReference type="InterPro" id="IPR036928">
    <property type="entry name" value="AS_sf"/>
</dbReference>
<evidence type="ECO:0000313" key="3">
    <source>
        <dbReference type="Proteomes" id="UP001238805"/>
    </source>
</evidence>
<name>A0ABY8VKQ2_9CORY</name>
<protein>
    <submittedName>
        <fullName evidence="2">Amidase</fullName>
    </submittedName>
</protein>
<accession>A0ABY8VKQ2</accession>
<dbReference type="RefSeq" id="WP_284874816.1">
    <property type="nucleotide sequence ID" value="NZ_CP126970.1"/>
</dbReference>
<reference evidence="2 3" key="1">
    <citation type="submission" date="2023-05" db="EMBL/GenBank/DDBJ databases">
        <title>Corynebacterium suedekumii sp. nov. and Corynebacterium breve sp. nov. isolated from raw cow's milk.</title>
        <authorList>
            <person name="Baer M.K."/>
            <person name="Mehl L."/>
            <person name="Hellmuth R."/>
            <person name="Marke G."/>
            <person name="Lipski A."/>
        </authorList>
    </citation>
    <scope>NUCLEOTIDE SEQUENCE [LARGE SCALE GENOMIC DNA]</scope>
    <source>
        <strain evidence="2 3">LM112</strain>
    </source>
</reference>
<evidence type="ECO:0000313" key="2">
    <source>
        <dbReference type="EMBL" id="WIM70226.1"/>
    </source>
</evidence>
<keyword evidence="3" id="KW-1185">Reference proteome</keyword>
<organism evidence="2 3">
    <name type="scientific">Corynebacterium suedekumii</name>
    <dbReference type="NCBI Taxonomy" id="3049801"/>
    <lineage>
        <taxon>Bacteria</taxon>
        <taxon>Bacillati</taxon>
        <taxon>Actinomycetota</taxon>
        <taxon>Actinomycetes</taxon>
        <taxon>Mycobacteriales</taxon>
        <taxon>Corynebacteriaceae</taxon>
        <taxon>Corynebacterium</taxon>
    </lineage>
</organism>
<dbReference type="InterPro" id="IPR000120">
    <property type="entry name" value="Amidase"/>
</dbReference>
<dbReference type="Gene3D" id="3.90.1300.10">
    <property type="entry name" value="Amidase signature (AS) domain"/>
    <property type="match status" value="1"/>
</dbReference>
<dbReference type="SUPFAM" id="SSF75304">
    <property type="entry name" value="Amidase signature (AS) enzymes"/>
    <property type="match status" value="1"/>
</dbReference>
<dbReference type="Pfam" id="PF01425">
    <property type="entry name" value="Amidase"/>
    <property type="match status" value="1"/>
</dbReference>
<gene>
    <name evidence="2" type="ORF">QP029_13825</name>
</gene>
<dbReference type="EMBL" id="CP126970">
    <property type="protein sequence ID" value="WIM70226.1"/>
    <property type="molecule type" value="Genomic_DNA"/>
</dbReference>
<sequence>MSSEILTMTGVEVGTLMARGHLSPVEVTQLTLEHAHDLNPALNAYISFCDDQALAEAAQAEEELKAGRSRGPLYGVPVALKDSVFVKDEVTTLGSKIHGEFRPPHDAAVVEKLRAAGAVIVGKLNMHEYAWGLTNDNPWFGVTRNPWNPEKLAGGSSGGSGVAPAANMNFLTIGADAAGSIRVPSSVCGGVGLKATYGRVSTFGDFPLAWTIGHVGPMVKDVTDAAATLQAIAGFDHRDPASVNVAVPDFSALLDRDVDGLVIGIEEDYFFRDVDSRIEEVVRGVIDQLVERGAVLRPVSIPVLAHAQWACYMTILAEASAVHHENLVARPDDIGQDVRAQLRIGELISAVEYLQAQQVRRQLKEEFTHALAEVDVILTPTMPVMTPDVGTELVELNGETLPLRSQFTRFCVPTNLTGHPSMTVPAGLVDGLPVGVQIIGSVFDEATVLRAGRGVEKLGTMSGQHPQVS</sequence>
<dbReference type="PANTHER" id="PTHR11895">
    <property type="entry name" value="TRANSAMIDASE"/>
    <property type="match status" value="1"/>
</dbReference>
<dbReference type="InterPro" id="IPR023631">
    <property type="entry name" value="Amidase_dom"/>
</dbReference>